<keyword evidence="1" id="KW-1133">Transmembrane helix</keyword>
<sequence>MQGKSPLLRNIPYTPVEMPLIFEQMLNACAAMLQNGVYGFRLSGDCSQQKIFRNTHEAMEKEMKRRRRWLERQRNGLRNLTVFSTALANATMAVMTYTSILIKKRV</sequence>
<evidence type="ECO:0000256" key="1">
    <source>
        <dbReference type="SAM" id="Phobius"/>
    </source>
</evidence>
<keyword evidence="1" id="KW-0472">Membrane</keyword>
<organism evidence="2 3">
    <name type="scientific">Enterocloster clostridioformis</name>
    <dbReference type="NCBI Taxonomy" id="1531"/>
    <lineage>
        <taxon>Bacteria</taxon>
        <taxon>Bacillati</taxon>
        <taxon>Bacillota</taxon>
        <taxon>Clostridia</taxon>
        <taxon>Lachnospirales</taxon>
        <taxon>Lachnospiraceae</taxon>
        <taxon>Enterocloster</taxon>
    </lineage>
</organism>
<dbReference type="Proteomes" id="UP000251853">
    <property type="component" value="Unassembled WGS sequence"/>
</dbReference>
<proteinExistence type="predicted"/>
<gene>
    <name evidence="2" type="ORF">NCTC11224_04888</name>
</gene>
<feature type="transmembrane region" description="Helical" evidence="1">
    <location>
        <begin position="76"/>
        <end position="102"/>
    </location>
</feature>
<reference evidence="2 3" key="1">
    <citation type="submission" date="2018-06" db="EMBL/GenBank/DDBJ databases">
        <authorList>
            <consortium name="Pathogen Informatics"/>
            <person name="Doyle S."/>
        </authorList>
    </citation>
    <scope>NUCLEOTIDE SEQUENCE [LARGE SCALE GENOMIC DNA]</scope>
    <source>
        <strain evidence="2 3">NCTC11224</strain>
    </source>
</reference>
<dbReference type="AlphaFoldDB" id="A0A2X2USB0"/>
<accession>A0A2X2USB0</accession>
<protein>
    <submittedName>
        <fullName evidence="2">Uncharacterized protein</fullName>
    </submittedName>
</protein>
<name>A0A2X2USB0_9FIRM</name>
<dbReference type="RefSeq" id="WP_022202696.1">
    <property type="nucleotide sequence ID" value="NZ_JADMWI010000174.1"/>
</dbReference>
<dbReference type="EMBL" id="UAVW01000018">
    <property type="protein sequence ID" value="SQB15803.1"/>
    <property type="molecule type" value="Genomic_DNA"/>
</dbReference>
<keyword evidence="3" id="KW-1185">Reference proteome</keyword>
<keyword evidence="1" id="KW-0812">Transmembrane</keyword>
<evidence type="ECO:0000313" key="3">
    <source>
        <dbReference type="Proteomes" id="UP000251853"/>
    </source>
</evidence>
<evidence type="ECO:0000313" key="2">
    <source>
        <dbReference type="EMBL" id="SQB15803.1"/>
    </source>
</evidence>